<dbReference type="Proteomes" id="UP000245697">
    <property type="component" value="Unassembled WGS sequence"/>
</dbReference>
<proteinExistence type="predicted"/>
<dbReference type="EMBL" id="QGGR01000024">
    <property type="protein sequence ID" value="PWK36027.1"/>
    <property type="molecule type" value="Genomic_DNA"/>
</dbReference>
<dbReference type="RefSeq" id="WP_109601098.1">
    <property type="nucleotide sequence ID" value="NZ_BONA01000077.1"/>
</dbReference>
<accession>A0A316ETH2</accession>
<dbReference type="Pfam" id="PF00391">
    <property type="entry name" value="PEP-utilizers"/>
    <property type="match status" value="1"/>
</dbReference>
<gene>
    <name evidence="4" type="ORF">BC793_1248</name>
</gene>
<keyword evidence="5" id="KW-1185">Reference proteome</keyword>
<organism evidence="4 5">
    <name type="scientific">Actinoplanes xinjiangensis</name>
    <dbReference type="NCBI Taxonomy" id="512350"/>
    <lineage>
        <taxon>Bacteria</taxon>
        <taxon>Bacillati</taxon>
        <taxon>Actinomycetota</taxon>
        <taxon>Actinomycetes</taxon>
        <taxon>Micromonosporales</taxon>
        <taxon>Micromonosporaceae</taxon>
        <taxon>Actinoplanes</taxon>
    </lineage>
</organism>
<feature type="domain" description="Pyruvate phosphate dikinase AMP/ATP-binding" evidence="3">
    <location>
        <begin position="18"/>
        <end position="321"/>
    </location>
</feature>
<dbReference type="AlphaFoldDB" id="A0A316ETH2"/>
<dbReference type="OrthoDB" id="9765468at2"/>
<sequence>MSDLIFLTDLRAADSGDVGAKAANLGDLIASGVPVPPGFCLPMKIFAELTGTSLRAAIERLAAVPADNGADLEEAAADVRELILGLQLPDETLSALTLAWHRVIPAGQRAAVRSSGTFEDSAGASFAGQYHTELDVSFEELPAAVRRCWASLWEPAAVRYRTRHAIPHTAAAMTVIVQTMAQAESAGVLFTADPHSPAVPGGHAETMVIEAAWGYGESVVSGLVDPDRFRVTRDGTRIMSSDIADKQVMSSPAEESGTTVRAVGAALRTTPSLTPEQVLELSGLGLRIEHHFGAPQDIEWAIADGRFTILQSRPITTARPPAAAQDARWESPIPGAWWARISICDSWLPEPLSPLFASTLFPTLVTKWASNWAGPEHVQRRNPLLPKPMSATVNGYAYLRLDFHLNRHPLRTVGLIARWLRFHLSPLIRHWRQVILPRHLDRLEALGSVDVQATGTDELIDMIGEAEQLSGEYWAVIGGLAWYWNVSEWLLSTAYPWITRGIGGELPGPGALLQGHHTKTFEADLLLHRAAQLTGPAADEQIAGFLRRYGHQVYNLDFIEATPSEDPSSHLTAIEAYRSATLEAPAVRLAGLSRRRDENLRKLLAALRRAPVRRQTLTTLLEWARRSAIIRDEALFYFTLGWPFLRRGYLELGRRLATAGVLPRPDDVFHLHRDELLDGLRAAGGTQPPPDLADLVAARRTEREHRKRLSPPDQVPADMRIHLGRADITSLALFGRSTRERTGSGLRGSPVSPGRVTGRARRITSPRDFDRLRAGEVLIAPYITPAWSSLLALAGGVVTDVGGVLSHGSIVAREYGIPAVMGVTDATKRIADGQLVTVDGDRGVVHCS</sequence>
<evidence type="ECO:0000259" key="3">
    <source>
        <dbReference type="Pfam" id="PF01326"/>
    </source>
</evidence>
<evidence type="ECO:0000313" key="5">
    <source>
        <dbReference type="Proteomes" id="UP000245697"/>
    </source>
</evidence>
<dbReference type="Pfam" id="PF01326">
    <property type="entry name" value="PPDK_N"/>
    <property type="match status" value="1"/>
</dbReference>
<evidence type="ECO:0000313" key="4">
    <source>
        <dbReference type="EMBL" id="PWK36027.1"/>
    </source>
</evidence>
<evidence type="ECO:0000259" key="2">
    <source>
        <dbReference type="Pfam" id="PF00391"/>
    </source>
</evidence>
<comment type="caution">
    <text evidence="4">The sequence shown here is derived from an EMBL/GenBank/DDBJ whole genome shotgun (WGS) entry which is preliminary data.</text>
</comment>
<dbReference type="SUPFAM" id="SSF52009">
    <property type="entry name" value="Phosphohistidine domain"/>
    <property type="match status" value="1"/>
</dbReference>
<protein>
    <submittedName>
        <fullName evidence="4">Phosphoenolpyruvate synthase</fullName>
    </submittedName>
</protein>
<dbReference type="InterPro" id="IPR008279">
    <property type="entry name" value="PEP-util_enz_mobile_dom"/>
</dbReference>
<dbReference type="GO" id="GO:0005524">
    <property type="term" value="F:ATP binding"/>
    <property type="evidence" value="ECO:0007669"/>
    <property type="project" value="InterPro"/>
</dbReference>
<dbReference type="InterPro" id="IPR036637">
    <property type="entry name" value="Phosphohistidine_dom_sf"/>
</dbReference>
<feature type="domain" description="PEP-utilising enzyme mobile" evidence="2">
    <location>
        <begin position="773"/>
        <end position="843"/>
    </location>
</feature>
<reference evidence="4 5" key="1">
    <citation type="submission" date="2018-05" db="EMBL/GenBank/DDBJ databases">
        <title>Genomic Encyclopedia of Archaeal and Bacterial Type Strains, Phase II (KMG-II): from individual species to whole genera.</title>
        <authorList>
            <person name="Goeker M."/>
        </authorList>
    </citation>
    <scope>NUCLEOTIDE SEQUENCE [LARGE SCALE GENOMIC DNA]</scope>
    <source>
        <strain evidence="4 5">DSM 45184</strain>
    </source>
</reference>
<dbReference type="Gene3D" id="3.30.470.20">
    <property type="entry name" value="ATP-grasp fold, B domain"/>
    <property type="match status" value="1"/>
</dbReference>
<dbReference type="GO" id="GO:0016301">
    <property type="term" value="F:kinase activity"/>
    <property type="evidence" value="ECO:0007669"/>
    <property type="project" value="InterPro"/>
</dbReference>
<dbReference type="Gene3D" id="3.30.1490.20">
    <property type="entry name" value="ATP-grasp fold, A domain"/>
    <property type="match status" value="1"/>
</dbReference>
<dbReference type="SUPFAM" id="SSF56059">
    <property type="entry name" value="Glutathione synthetase ATP-binding domain-like"/>
    <property type="match status" value="1"/>
</dbReference>
<feature type="region of interest" description="Disordered" evidence="1">
    <location>
        <begin position="740"/>
        <end position="759"/>
    </location>
</feature>
<dbReference type="InterPro" id="IPR051549">
    <property type="entry name" value="PEP_Utilizing_Enz"/>
</dbReference>
<evidence type="ECO:0000256" key="1">
    <source>
        <dbReference type="SAM" id="MobiDB-lite"/>
    </source>
</evidence>
<dbReference type="Gene3D" id="3.50.30.10">
    <property type="entry name" value="Phosphohistidine domain"/>
    <property type="match status" value="1"/>
</dbReference>
<dbReference type="InterPro" id="IPR013815">
    <property type="entry name" value="ATP_grasp_subdomain_1"/>
</dbReference>
<keyword evidence="4" id="KW-0670">Pyruvate</keyword>
<dbReference type="InterPro" id="IPR002192">
    <property type="entry name" value="PPDK_AMP/ATP-bd"/>
</dbReference>
<dbReference type="PANTHER" id="PTHR43615">
    <property type="entry name" value="PHOSPHOENOLPYRUVATE SYNTHASE-RELATED"/>
    <property type="match status" value="1"/>
</dbReference>
<name>A0A316ETH2_9ACTN</name>
<dbReference type="PANTHER" id="PTHR43615:SF1">
    <property type="entry name" value="PPDK_N DOMAIN-CONTAINING PROTEIN"/>
    <property type="match status" value="1"/>
</dbReference>